<evidence type="ECO:0000256" key="1">
    <source>
        <dbReference type="ARBA" id="ARBA00022630"/>
    </source>
</evidence>
<evidence type="ECO:0000256" key="2">
    <source>
        <dbReference type="ARBA" id="ARBA00022729"/>
    </source>
</evidence>
<accession>A0A4P8XS46</accession>
<evidence type="ECO:0000259" key="6">
    <source>
        <dbReference type="Pfam" id="PF01593"/>
    </source>
</evidence>
<keyword evidence="4" id="KW-0521">NADP</keyword>
<dbReference type="AlphaFoldDB" id="A0A4P8XS46"/>
<dbReference type="InterPro" id="IPR052206">
    <property type="entry name" value="Retinol_saturase"/>
</dbReference>
<evidence type="ECO:0000256" key="3">
    <source>
        <dbReference type="ARBA" id="ARBA00022827"/>
    </source>
</evidence>
<dbReference type="EMBL" id="MK932017">
    <property type="protein sequence ID" value="QCT05751.1"/>
    <property type="molecule type" value="Genomic_DNA"/>
</dbReference>
<dbReference type="PANTHER" id="PTHR46091:SF3">
    <property type="entry name" value="AMINE OXIDASE DOMAIN-CONTAINING PROTEIN"/>
    <property type="match status" value="1"/>
</dbReference>
<evidence type="ECO:0000256" key="4">
    <source>
        <dbReference type="ARBA" id="ARBA00022857"/>
    </source>
</evidence>
<evidence type="ECO:0000256" key="5">
    <source>
        <dbReference type="ARBA" id="ARBA00023027"/>
    </source>
</evidence>
<sequence>MGVDYDVIVIGAGNAGLAAAATLQRGGQRVLLLERHNVPGGAATTFVRGRFEFEVSLHQLGGMAGPAPLRHILDEMDVTRRVEFIEDDQLYRTVVPGVLDVTLPADWRGIVDALDEQYPVDRERLTAFLELVRDVGMWQLTARANLHRIDHEVERLRKLPHVRRHGLRPFRDVLEEYVDNERVRLVLSSYWCYNGQLPSRISFMDYARVMALYVETKPYQVIGGSQALSYAMLRSFQDAGGRARFHTAVDRIVTRGGRAVGVRLENGETVSCRLVVSNAPATTTYTRLLDPADVPGHVLRDLRSRRMGISASVLYLGLDASPAELGLSTAANFVHSDLTEASLLRGMRTLEPAPFLMASCYDVKPNGGAPAGATQLNLVALQYAEPWEAVPVEEYRRAKAEYAESLLELLKAVSPGVRDVIEEAELATPITFKRYLSQPGGAIYGFDQDVTDGWLFHDDDLKPNVPGVVLASNWVTAAGYNSTIVTSARMSRRLLEVL</sequence>
<dbReference type="InterPro" id="IPR036188">
    <property type="entry name" value="FAD/NAD-bd_sf"/>
</dbReference>
<dbReference type="GO" id="GO:0016491">
    <property type="term" value="F:oxidoreductase activity"/>
    <property type="evidence" value="ECO:0007669"/>
    <property type="project" value="InterPro"/>
</dbReference>
<feature type="domain" description="Amine oxidase" evidence="6">
    <location>
        <begin position="15"/>
        <end position="489"/>
    </location>
</feature>
<dbReference type="PANTHER" id="PTHR46091">
    <property type="entry name" value="BLR7054 PROTEIN"/>
    <property type="match status" value="1"/>
</dbReference>
<keyword evidence="5" id="KW-0520">NAD</keyword>
<dbReference type="InterPro" id="IPR002937">
    <property type="entry name" value="Amino_oxidase"/>
</dbReference>
<dbReference type="PRINTS" id="PR00419">
    <property type="entry name" value="ADXRDTASE"/>
</dbReference>
<evidence type="ECO:0000313" key="7">
    <source>
        <dbReference type="EMBL" id="QCT05751.1"/>
    </source>
</evidence>
<organism evidence="7">
    <name type="scientific">Kitasatospora aureofaciens</name>
    <name type="common">Streptomyces aureofaciens</name>
    <dbReference type="NCBI Taxonomy" id="1894"/>
    <lineage>
        <taxon>Bacteria</taxon>
        <taxon>Bacillati</taxon>
        <taxon>Actinomycetota</taxon>
        <taxon>Actinomycetes</taxon>
        <taxon>Kitasatosporales</taxon>
        <taxon>Streptomycetaceae</taxon>
        <taxon>Kitasatospora</taxon>
    </lineage>
</organism>
<name>A0A4P8XS46_KITAU</name>
<keyword evidence="3" id="KW-0274">FAD</keyword>
<reference evidence="7" key="1">
    <citation type="journal article" date="2019" name="ChemBioChem">
        <title>Identifying the Biosynthetic Gene Cluster for Triacsins with an N-Hydroxytriazene Moiety.</title>
        <authorList>
            <person name="Twigg F.F."/>
            <person name="Cai W."/>
            <person name="Huang W."/>
            <person name="Liu J."/>
            <person name="Sato M."/>
            <person name="Perez T.J."/>
            <person name="Geng J."/>
            <person name="Dror M.J."/>
            <person name="Montanez I."/>
            <person name="Tong T.L."/>
            <person name="Lee H."/>
            <person name="Zhang W."/>
        </authorList>
    </citation>
    <scope>NUCLEOTIDE SEQUENCE</scope>
    <source>
        <strain evidence="7">ATCC 31442</strain>
    </source>
</reference>
<protein>
    <submittedName>
        <fullName evidence="7">Tri18</fullName>
    </submittedName>
</protein>
<proteinExistence type="predicted"/>
<dbReference type="Pfam" id="PF01593">
    <property type="entry name" value="Amino_oxidase"/>
    <property type="match status" value="1"/>
</dbReference>
<keyword evidence="1" id="KW-0285">Flavoprotein</keyword>
<dbReference type="SUPFAM" id="SSF51905">
    <property type="entry name" value="FAD/NAD(P)-binding domain"/>
    <property type="match status" value="1"/>
</dbReference>
<keyword evidence="2" id="KW-0732">Signal</keyword>
<dbReference type="Gene3D" id="3.50.50.60">
    <property type="entry name" value="FAD/NAD(P)-binding domain"/>
    <property type="match status" value="2"/>
</dbReference>